<proteinExistence type="predicted"/>
<reference evidence="3" key="1">
    <citation type="journal article" date="2013" name="Science">
        <title>The Amborella genome and the evolution of flowering plants.</title>
        <authorList>
            <consortium name="Amborella Genome Project"/>
        </authorList>
    </citation>
    <scope>NUCLEOTIDE SEQUENCE [LARGE SCALE GENOMIC DNA]</scope>
</reference>
<evidence type="ECO:0000256" key="1">
    <source>
        <dbReference type="SAM" id="MobiDB-lite"/>
    </source>
</evidence>
<feature type="region of interest" description="Disordered" evidence="1">
    <location>
        <begin position="36"/>
        <end position="87"/>
    </location>
</feature>
<name>W1PQY9_AMBTC</name>
<evidence type="ECO:0000313" key="3">
    <source>
        <dbReference type="Proteomes" id="UP000017836"/>
    </source>
</evidence>
<protein>
    <submittedName>
        <fullName evidence="2">Uncharacterized protein</fullName>
    </submittedName>
</protein>
<sequence length="168" mass="18709">RGGRPTEPLAEVAPPKELERYLQFVCPLLCPLFSSRSSPPPAKSSETTQPSFAQVVSSSPTVQTSKLSTQNPPSTSSEPILLPPPPPWPRSPHLPLIVSMPVDVSTSLKSKLLSFLVGFFQPKRDDFRSIERWRQRLWNRPDLSCRRLPSGAILFDFRGECLEGSKLS</sequence>
<organism evidence="2 3">
    <name type="scientific">Amborella trichopoda</name>
    <dbReference type="NCBI Taxonomy" id="13333"/>
    <lineage>
        <taxon>Eukaryota</taxon>
        <taxon>Viridiplantae</taxon>
        <taxon>Streptophyta</taxon>
        <taxon>Embryophyta</taxon>
        <taxon>Tracheophyta</taxon>
        <taxon>Spermatophyta</taxon>
        <taxon>Magnoliopsida</taxon>
        <taxon>Amborellales</taxon>
        <taxon>Amborellaceae</taxon>
        <taxon>Amborella</taxon>
    </lineage>
</organism>
<dbReference type="AlphaFoldDB" id="W1PQY9"/>
<feature type="compositionally biased region" description="Low complexity" evidence="1">
    <location>
        <begin position="54"/>
        <end position="65"/>
    </location>
</feature>
<keyword evidence="3" id="KW-1185">Reference proteome</keyword>
<dbReference type="EMBL" id="KI392972">
    <property type="protein sequence ID" value="ERN10126.1"/>
    <property type="molecule type" value="Genomic_DNA"/>
</dbReference>
<dbReference type="Proteomes" id="UP000017836">
    <property type="component" value="Unassembled WGS sequence"/>
</dbReference>
<accession>W1PQY9</accession>
<evidence type="ECO:0000313" key="2">
    <source>
        <dbReference type="EMBL" id="ERN10126.1"/>
    </source>
</evidence>
<dbReference type="HOGENOM" id="CLU_1590611_0_0_1"/>
<dbReference type="Gramene" id="ERN10126">
    <property type="protein sequence ID" value="ERN10126"/>
    <property type="gene ID" value="AMTR_s00169p00038870"/>
</dbReference>
<gene>
    <name evidence="2" type="ORF">AMTR_s00169p00038870</name>
</gene>
<feature type="non-terminal residue" evidence="2">
    <location>
        <position position="1"/>
    </location>
</feature>